<reference evidence="1" key="1">
    <citation type="submission" date="2020-04" db="EMBL/GenBank/DDBJ databases">
        <authorList>
            <person name="Zhang T."/>
        </authorList>
    </citation>
    <scope>NUCLEOTIDE SEQUENCE</scope>
    <source>
        <strain evidence="1">HKST-UBA09</strain>
    </source>
</reference>
<sequence>MESPDTDLLSSPSEVIYYVLQELSAGKSTHDLIIDPDHVRDFIQELSTFAPMSDLYKIEYIDMDVESQSIFLELLYGEHNYIFILDIFAEQGILQKCTFVRNDKNHTDVIKNGYILSRSDYVQ</sequence>
<organism evidence="1 2">
    <name type="scientific">Candidatus Dojkabacteria bacterium</name>
    <dbReference type="NCBI Taxonomy" id="2099670"/>
    <lineage>
        <taxon>Bacteria</taxon>
        <taxon>Candidatus Dojkabacteria</taxon>
    </lineage>
</organism>
<dbReference type="Proteomes" id="UP000714915">
    <property type="component" value="Unassembled WGS sequence"/>
</dbReference>
<protein>
    <submittedName>
        <fullName evidence="1">Uncharacterized protein</fullName>
    </submittedName>
</protein>
<dbReference type="EMBL" id="JAGQLF010000003">
    <property type="protein sequence ID" value="MCA9386494.1"/>
    <property type="molecule type" value="Genomic_DNA"/>
</dbReference>
<gene>
    <name evidence="1" type="ORF">KC669_00500</name>
</gene>
<comment type="caution">
    <text evidence="1">The sequence shown here is derived from an EMBL/GenBank/DDBJ whole genome shotgun (WGS) entry which is preliminary data.</text>
</comment>
<accession>A0A955L9D9</accession>
<reference evidence="1" key="2">
    <citation type="journal article" date="2021" name="Microbiome">
        <title>Successional dynamics and alternative stable states in a saline activated sludge microbial community over 9 years.</title>
        <authorList>
            <person name="Wang Y."/>
            <person name="Ye J."/>
            <person name="Ju F."/>
            <person name="Liu L."/>
            <person name="Boyd J.A."/>
            <person name="Deng Y."/>
            <person name="Parks D.H."/>
            <person name="Jiang X."/>
            <person name="Yin X."/>
            <person name="Woodcroft B.J."/>
            <person name="Tyson G.W."/>
            <person name="Hugenholtz P."/>
            <person name="Polz M.F."/>
            <person name="Zhang T."/>
        </authorList>
    </citation>
    <scope>NUCLEOTIDE SEQUENCE</scope>
    <source>
        <strain evidence="1">HKST-UBA09</strain>
    </source>
</reference>
<dbReference type="AlphaFoldDB" id="A0A955L9D9"/>
<evidence type="ECO:0000313" key="2">
    <source>
        <dbReference type="Proteomes" id="UP000714915"/>
    </source>
</evidence>
<evidence type="ECO:0000313" key="1">
    <source>
        <dbReference type="EMBL" id="MCA9386494.1"/>
    </source>
</evidence>
<name>A0A955L9D9_9BACT</name>
<proteinExistence type="predicted"/>